<keyword evidence="5 11" id="KW-0808">Transferase</keyword>
<dbReference type="EMBL" id="AZGZ01000007">
    <property type="protein sequence ID" value="KZZ93936.1"/>
    <property type="molecule type" value="Genomic_DNA"/>
</dbReference>
<evidence type="ECO:0000313" key="13">
    <source>
        <dbReference type="EMBL" id="KZZ93936.1"/>
    </source>
</evidence>
<dbReference type="EC" id="2.7.1.20" evidence="4 11"/>
<dbReference type="InterPro" id="IPR011611">
    <property type="entry name" value="PfkB_dom"/>
</dbReference>
<evidence type="ECO:0000256" key="4">
    <source>
        <dbReference type="ARBA" id="ARBA00012119"/>
    </source>
</evidence>
<dbReference type="PANTHER" id="PTHR45769">
    <property type="entry name" value="ADENOSINE KINASE"/>
    <property type="match status" value="1"/>
</dbReference>
<gene>
    <name evidence="13" type="ORF">AAP_02029</name>
</gene>
<dbReference type="FunFam" id="3.40.1190.20:FF:000014">
    <property type="entry name" value="ADO1p Adenosine kinase"/>
    <property type="match status" value="1"/>
</dbReference>
<comment type="similarity">
    <text evidence="3 11">Belongs to the carbohydrate kinase PfkB family.</text>
</comment>
<dbReference type="GO" id="GO:0005829">
    <property type="term" value="C:cytosol"/>
    <property type="evidence" value="ECO:0007669"/>
    <property type="project" value="TreeGrafter"/>
</dbReference>
<evidence type="ECO:0000256" key="6">
    <source>
        <dbReference type="ARBA" id="ARBA00022726"/>
    </source>
</evidence>
<dbReference type="Gene3D" id="3.30.1110.10">
    <property type="match status" value="1"/>
</dbReference>
<comment type="caution">
    <text evidence="13">The sequence shown here is derived from an EMBL/GenBank/DDBJ whole genome shotgun (WGS) entry which is preliminary data.</text>
</comment>
<comment type="catalytic activity">
    <reaction evidence="11">
        <text>adenosine + ATP = AMP + ADP + H(+)</text>
        <dbReference type="Rhea" id="RHEA:20824"/>
        <dbReference type="ChEBI" id="CHEBI:15378"/>
        <dbReference type="ChEBI" id="CHEBI:16335"/>
        <dbReference type="ChEBI" id="CHEBI:30616"/>
        <dbReference type="ChEBI" id="CHEBI:456215"/>
        <dbReference type="ChEBI" id="CHEBI:456216"/>
        <dbReference type="EC" id="2.7.1.20"/>
    </reaction>
</comment>
<comment type="pathway">
    <text evidence="2 11">Purine metabolism; AMP biosynthesis via salvage pathway; AMP from adenosine: step 1/1.</text>
</comment>
<dbReference type="GO" id="GO:0005524">
    <property type="term" value="F:ATP binding"/>
    <property type="evidence" value="ECO:0007669"/>
    <property type="project" value="UniProtKB-UniRule"/>
</dbReference>
<evidence type="ECO:0000259" key="12">
    <source>
        <dbReference type="Pfam" id="PF00294"/>
    </source>
</evidence>
<evidence type="ECO:0000256" key="7">
    <source>
        <dbReference type="ARBA" id="ARBA00022741"/>
    </source>
</evidence>
<feature type="active site" description="Proton acceptor" evidence="10">
    <location>
        <position position="299"/>
    </location>
</feature>
<protein>
    <recommendedName>
        <fullName evidence="4 11">Adenosine kinase</fullName>
        <shortName evidence="11">AK</shortName>
        <ecNumber evidence="4 11">2.7.1.20</ecNumber>
    </recommendedName>
    <alternativeName>
        <fullName evidence="11">Adenosine 5'-phosphotransferase</fullName>
    </alternativeName>
</protein>
<dbReference type="CDD" id="cd01168">
    <property type="entry name" value="adenosine_kinase"/>
    <property type="match status" value="1"/>
</dbReference>
<dbReference type="GO" id="GO:0044209">
    <property type="term" value="P:AMP salvage"/>
    <property type="evidence" value="ECO:0007669"/>
    <property type="project" value="UniProtKB-UniRule"/>
</dbReference>
<keyword evidence="9 11" id="KW-0067">ATP-binding</keyword>
<evidence type="ECO:0000256" key="9">
    <source>
        <dbReference type="ARBA" id="ARBA00022840"/>
    </source>
</evidence>
<accession>A0A168AHK2</accession>
<dbReference type="GO" id="GO:0005634">
    <property type="term" value="C:nucleus"/>
    <property type="evidence" value="ECO:0007669"/>
    <property type="project" value="TreeGrafter"/>
</dbReference>
<proteinExistence type="inferred from homology"/>
<organism evidence="13 14">
    <name type="scientific">Ascosphaera apis ARSEF 7405</name>
    <dbReference type="NCBI Taxonomy" id="392613"/>
    <lineage>
        <taxon>Eukaryota</taxon>
        <taxon>Fungi</taxon>
        <taxon>Dikarya</taxon>
        <taxon>Ascomycota</taxon>
        <taxon>Pezizomycotina</taxon>
        <taxon>Eurotiomycetes</taxon>
        <taxon>Eurotiomycetidae</taxon>
        <taxon>Onygenales</taxon>
        <taxon>Ascosphaeraceae</taxon>
        <taxon>Ascosphaera</taxon>
    </lineage>
</organism>
<reference evidence="13 14" key="1">
    <citation type="journal article" date="2016" name="Genome Biol. Evol.">
        <title>Divergent and convergent evolution of fungal pathogenicity.</title>
        <authorList>
            <person name="Shang Y."/>
            <person name="Xiao G."/>
            <person name="Zheng P."/>
            <person name="Cen K."/>
            <person name="Zhan S."/>
            <person name="Wang C."/>
        </authorList>
    </citation>
    <scope>NUCLEOTIDE SEQUENCE [LARGE SCALE GENOMIC DNA]</scope>
    <source>
        <strain evidence="13 14">ARSEF 7405</strain>
    </source>
</reference>
<dbReference type="GO" id="GO:0006166">
    <property type="term" value="P:purine ribonucleoside salvage"/>
    <property type="evidence" value="ECO:0007669"/>
    <property type="project" value="UniProtKB-KW"/>
</dbReference>
<sequence length="346" mass="37929">MASGYPLVCLENPLLDIQGVGDDALLQKYGVKANDAILAEEKHMGLYDDLLHNHNAVLFAGGSVQNTARGAQYMLPENSVMYLGCVGNDKWGEMLKTNCEKEGVHTEYRIDEKEPTGRCGVIITGKNRSLITHLAAANEYKLDHLQSPKVWDLVKKGKIYYVGGYHLTVCVPAILAIAEEALKENKLFAFNFSAPFIPQFFKDPLSEVLPYCDIVLGNETEARAVSEAYGFGTTDVEEIAKKVVLLPKKNEKRSRIVFFTQGTDPTIAAWVENGEVKTSSTPIIQIDPELICDTNGAGDAFAGGLCAGLTQGKDIQECVNMGHWLANLSIRELGPSYPATKQHYKA</sequence>
<evidence type="ECO:0000256" key="11">
    <source>
        <dbReference type="RuleBase" id="RU368116"/>
    </source>
</evidence>
<dbReference type="PRINTS" id="PR00989">
    <property type="entry name" value="ADENOKINASE"/>
</dbReference>
<dbReference type="Proteomes" id="UP000242877">
    <property type="component" value="Unassembled WGS sequence"/>
</dbReference>
<name>A0A168AHK2_9EURO</name>
<dbReference type="OrthoDB" id="432447at2759"/>
<comment type="cofactor">
    <cofactor evidence="1 11">
        <name>Mg(2+)</name>
        <dbReference type="ChEBI" id="CHEBI:18420"/>
    </cofactor>
</comment>
<keyword evidence="11" id="KW-0460">Magnesium</keyword>
<keyword evidence="7 11" id="KW-0547">Nucleotide-binding</keyword>
<dbReference type="AlphaFoldDB" id="A0A168AHK2"/>
<dbReference type="InterPro" id="IPR029056">
    <property type="entry name" value="Ribokinase-like"/>
</dbReference>
<keyword evidence="8 11" id="KW-0418">Kinase</keyword>
<dbReference type="VEuPathDB" id="FungiDB:AAP_02029"/>
<keyword evidence="6 11" id="KW-0660">Purine salvage</keyword>
<dbReference type="GO" id="GO:0006144">
    <property type="term" value="P:purine nucleobase metabolic process"/>
    <property type="evidence" value="ECO:0007669"/>
    <property type="project" value="EnsemblFungi"/>
</dbReference>
<dbReference type="Pfam" id="PF00294">
    <property type="entry name" value="PfkB"/>
    <property type="match status" value="1"/>
</dbReference>
<dbReference type="UniPathway" id="UPA00588">
    <property type="reaction ID" value="UER00659"/>
</dbReference>
<evidence type="ECO:0000256" key="5">
    <source>
        <dbReference type="ARBA" id="ARBA00022679"/>
    </source>
</evidence>
<evidence type="ECO:0000256" key="2">
    <source>
        <dbReference type="ARBA" id="ARBA00004801"/>
    </source>
</evidence>
<comment type="function">
    <text evidence="11">ATP dependent phosphorylation of adenosine and other related nucleoside analogs to monophosphate derivatives.</text>
</comment>
<evidence type="ECO:0000256" key="8">
    <source>
        <dbReference type="ARBA" id="ARBA00022777"/>
    </source>
</evidence>
<dbReference type="PANTHER" id="PTHR45769:SF3">
    <property type="entry name" value="ADENOSINE KINASE"/>
    <property type="match status" value="1"/>
</dbReference>
<dbReference type="GO" id="GO:0004001">
    <property type="term" value="F:adenosine kinase activity"/>
    <property type="evidence" value="ECO:0007669"/>
    <property type="project" value="UniProtKB-UniRule"/>
</dbReference>
<feature type="domain" description="Carbohydrate kinase PfkB" evidence="12">
    <location>
        <begin position="26"/>
        <end position="339"/>
    </location>
</feature>
<evidence type="ECO:0000313" key="14">
    <source>
        <dbReference type="Proteomes" id="UP000242877"/>
    </source>
</evidence>
<evidence type="ECO:0000256" key="3">
    <source>
        <dbReference type="ARBA" id="ARBA00010688"/>
    </source>
</evidence>
<dbReference type="InterPro" id="IPR001805">
    <property type="entry name" value="Adenokinase"/>
</dbReference>
<evidence type="ECO:0000256" key="10">
    <source>
        <dbReference type="PIRSR" id="PIRSR601805-1"/>
    </source>
</evidence>
<dbReference type="Gene3D" id="3.40.1190.20">
    <property type="match status" value="1"/>
</dbReference>
<dbReference type="SUPFAM" id="SSF53613">
    <property type="entry name" value="Ribokinase-like"/>
    <property type="match status" value="1"/>
</dbReference>
<keyword evidence="14" id="KW-1185">Reference proteome</keyword>
<evidence type="ECO:0000256" key="1">
    <source>
        <dbReference type="ARBA" id="ARBA00001946"/>
    </source>
</evidence>